<dbReference type="Proteomes" id="UP000243719">
    <property type="component" value="Unassembled WGS sequence"/>
</dbReference>
<evidence type="ECO:0000256" key="4">
    <source>
        <dbReference type="SAM" id="SignalP"/>
    </source>
</evidence>
<dbReference type="STRING" id="1770053.SAMN05216551_106127"/>
<evidence type="ECO:0000256" key="1">
    <source>
        <dbReference type="ARBA" id="ARBA00004418"/>
    </source>
</evidence>
<dbReference type="Gene3D" id="3.40.190.10">
    <property type="entry name" value="Periplasmic binding protein-like II"/>
    <property type="match status" value="2"/>
</dbReference>
<evidence type="ECO:0000313" key="6">
    <source>
        <dbReference type="EMBL" id="SDV48865.1"/>
    </source>
</evidence>
<dbReference type="SUPFAM" id="SSF53850">
    <property type="entry name" value="Periplasmic binding protein-like II"/>
    <property type="match status" value="1"/>
</dbReference>
<comment type="similarity">
    <text evidence="2">Belongs to the bacterial solute-binding protein SsuA/TauA family.</text>
</comment>
<evidence type="ECO:0000256" key="3">
    <source>
        <dbReference type="ARBA" id="ARBA00022729"/>
    </source>
</evidence>
<feature type="chain" id="PRO_5017442421" evidence="4">
    <location>
        <begin position="33"/>
        <end position="345"/>
    </location>
</feature>
<dbReference type="RefSeq" id="WP_091908286.1">
    <property type="nucleotide sequence ID" value="NZ_FNLO01000006.1"/>
</dbReference>
<dbReference type="GO" id="GO:0042597">
    <property type="term" value="C:periplasmic space"/>
    <property type="evidence" value="ECO:0007669"/>
    <property type="project" value="UniProtKB-SubCell"/>
</dbReference>
<dbReference type="Pfam" id="PF09084">
    <property type="entry name" value="NMT1"/>
    <property type="match status" value="1"/>
</dbReference>
<evidence type="ECO:0000313" key="7">
    <source>
        <dbReference type="Proteomes" id="UP000243719"/>
    </source>
</evidence>
<dbReference type="PANTHER" id="PTHR30024">
    <property type="entry name" value="ALIPHATIC SULFONATES-BINDING PROTEIN-RELATED"/>
    <property type="match status" value="1"/>
</dbReference>
<evidence type="ECO:0000256" key="2">
    <source>
        <dbReference type="ARBA" id="ARBA00010742"/>
    </source>
</evidence>
<dbReference type="PANTHER" id="PTHR30024:SF47">
    <property type="entry name" value="TAURINE-BINDING PERIPLASMIC PROTEIN"/>
    <property type="match status" value="1"/>
</dbReference>
<sequence>MTFFSSRRLSRRALGRAAVGALLLGSQVLPIAAGDVRAAPPEPVTIRVGLFKGSALAAQLAQRNGDFERAGLRIEPVFLQAGPAILLATARRMVDIGYGDTFAWVAALENGFTGLKLIAPANGTDSWVIATPGSPIKNGDDIAGKRIGVTPTPYTASVVRHWVRLHHGDPDSVNFVTIPIGGQLAAMKTGSLDAVFAFDFVTKRQLEHAGGKTVAALKSVTPPGAAGANYYSTDAFIESHRDAVVAFVRVLRSSAARFAAADDRTKAAWQGPIAGLDYARLTQQIPGLLLNPEWGQLFDGPIDAAATQAYVDLGVQERGIAKPYAIAPNIYWTATASSAALSGQR</sequence>
<dbReference type="OrthoDB" id="9806288at2"/>
<proteinExistence type="inferred from homology"/>
<name>A0A1H2PR00_9BURK</name>
<feature type="domain" description="SsuA/THI5-like" evidence="5">
    <location>
        <begin position="60"/>
        <end position="258"/>
    </location>
</feature>
<dbReference type="AlphaFoldDB" id="A0A1H2PR00"/>
<evidence type="ECO:0000259" key="5">
    <source>
        <dbReference type="Pfam" id="PF09084"/>
    </source>
</evidence>
<keyword evidence="3 4" id="KW-0732">Signal</keyword>
<gene>
    <name evidence="6" type="ORF">SAMN05216551_106127</name>
</gene>
<dbReference type="EMBL" id="FNLO01000006">
    <property type="protein sequence ID" value="SDV48865.1"/>
    <property type="molecule type" value="Genomic_DNA"/>
</dbReference>
<feature type="signal peptide" evidence="4">
    <location>
        <begin position="1"/>
        <end position="32"/>
    </location>
</feature>
<comment type="subcellular location">
    <subcellularLocation>
        <location evidence="1">Periplasm</location>
    </subcellularLocation>
</comment>
<dbReference type="InterPro" id="IPR015168">
    <property type="entry name" value="SsuA/THI5"/>
</dbReference>
<reference evidence="7" key="1">
    <citation type="submission" date="2016-09" db="EMBL/GenBank/DDBJ databases">
        <authorList>
            <person name="Varghese N."/>
            <person name="Submissions S."/>
        </authorList>
    </citation>
    <scope>NUCLEOTIDE SEQUENCE [LARGE SCALE GENOMIC DNA]</scope>
    <source>
        <strain evidence="7">JS23</strain>
    </source>
</reference>
<organism evidence="6 7">
    <name type="scientific">Chitinasiproducens palmae</name>
    <dbReference type="NCBI Taxonomy" id="1770053"/>
    <lineage>
        <taxon>Bacteria</taxon>
        <taxon>Pseudomonadati</taxon>
        <taxon>Pseudomonadota</taxon>
        <taxon>Betaproteobacteria</taxon>
        <taxon>Burkholderiales</taxon>
        <taxon>Burkholderiaceae</taxon>
        <taxon>Chitinasiproducens</taxon>
    </lineage>
</organism>
<protein>
    <submittedName>
        <fullName evidence="6">ABC-type nitrate/sulfonate/bicarbonate transport system, substrate-binding protein</fullName>
    </submittedName>
</protein>
<accession>A0A1H2PR00</accession>
<keyword evidence="7" id="KW-1185">Reference proteome</keyword>